<feature type="compositionally biased region" description="Polar residues" evidence="4">
    <location>
        <begin position="508"/>
        <end position="535"/>
    </location>
</feature>
<feature type="domain" description="Rhodanese" evidence="5">
    <location>
        <begin position="89"/>
        <end position="208"/>
    </location>
</feature>
<evidence type="ECO:0000256" key="3">
    <source>
        <dbReference type="RuleBase" id="RU366025"/>
    </source>
</evidence>
<dbReference type="PROSITE" id="PS50206">
    <property type="entry name" value="RHODANESE_3"/>
    <property type="match status" value="1"/>
</dbReference>
<dbReference type="PROSITE" id="PS50235">
    <property type="entry name" value="USP_3"/>
    <property type="match status" value="1"/>
</dbReference>
<dbReference type="SUPFAM" id="SSF52821">
    <property type="entry name" value="Rhodanese/Cell cycle control phosphatase"/>
    <property type="match status" value="1"/>
</dbReference>
<dbReference type="PROSITE" id="PS00972">
    <property type="entry name" value="USP_1"/>
    <property type="match status" value="1"/>
</dbReference>
<evidence type="ECO:0000256" key="2">
    <source>
        <dbReference type="ARBA" id="ARBA00009085"/>
    </source>
</evidence>
<protein>
    <recommendedName>
        <fullName evidence="3">Ubiquitin carboxyl-terminal hydrolase</fullName>
        <ecNumber evidence="3">3.4.19.12</ecNumber>
    </recommendedName>
</protein>
<evidence type="ECO:0000313" key="8">
    <source>
        <dbReference type="Proteomes" id="UP001054945"/>
    </source>
</evidence>
<dbReference type="PANTHER" id="PTHR21646:SF46">
    <property type="entry name" value="UBIQUITIN CARBOXYL-TERMINAL HYDROLASE"/>
    <property type="match status" value="1"/>
</dbReference>
<accession>A0AAV4T1P5</accession>
<dbReference type="AlphaFoldDB" id="A0AAV4T1P5"/>
<dbReference type="PANTHER" id="PTHR21646">
    <property type="entry name" value="UBIQUITIN CARBOXYL-TERMINAL HYDROLASE"/>
    <property type="match status" value="1"/>
</dbReference>
<reference evidence="7 8" key="1">
    <citation type="submission" date="2021-06" db="EMBL/GenBank/DDBJ databases">
        <title>Caerostris extrusa draft genome.</title>
        <authorList>
            <person name="Kono N."/>
            <person name="Arakawa K."/>
        </authorList>
    </citation>
    <scope>NUCLEOTIDE SEQUENCE [LARGE SCALE GENOMIC DNA]</scope>
</reference>
<organism evidence="7 8">
    <name type="scientific">Caerostris extrusa</name>
    <name type="common">Bark spider</name>
    <name type="synonym">Caerostris bankana</name>
    <dbReference type="NCBI Taxonomy" id="172846"/>
    <lineage>
        <taxon>Eukaryota</taxon>
        <taxon>Metazoa</taxon>
        <taxon>Ecdysozoa</taxon>
        <taxon>Arthropoda</taxon>
        <taxon>Chelicerata</taxon>
        <taxon>Arachnida</taxon>
        <taxon>Araneae</taxon>
        <taxon>Araneomorphae</taxon>
        <taxon>Entelegynae</taxon>
        <taxon>Araneoidea</taxon>
        <taxon>Araneidae</taxon>
        <taxon>Caerostris</taxon>
    </lineage>
</organism>
<evidence type="ECO:0000259" key="5">
    <source>
        <dbReference type="PROSITE" id="PS50206"/>
    </source>
</evidence>
<dbReference type="InterPro" id="IPR028889">
    <property type="entry name" value="USP"/>
</dbReference>
<feature type="region of interest" description="Disordered" evidence="4">
    <location>
        <begin position="262"/>
        <end position="359"/>
    </location>
</feature>
<feature type="region of interest" description="Disordered" evidence="4">
    <location>
        <begin position="508"/>
        <end position="544"/>
    </location>
</feature>
<evidence type="ECO:0000313" key="7">
    <source>
        <dbReference type="EMBL" id="GIY40024.1"/>
    </source>
</evidence>
<dbReference type="EMBL" id="BPLR01010548">
    <property type="protein sequence ID" value="GIY40024.1"/>
    <property type="molecule type" value="Genomic_DNA"/>
</dbReference>
<dbReference type="InterPro" id="IPR038765">
    <property type="entry name" value="Papain-like_cys_pep_sf"/>
</dbReference>
<dbReference type="Gene3D" id="3.90.70.10">
    <property type="entry name" value="Cysteine proteinases"/>
    <property type="match status" value="1"/>
</dbReference>
<name>A0AAV4T1P5_CAEEX</name>
<dbReference type="GO" id="GO:0016579">
    <property type="term" value="P:protein deubiquitination"/>
    <property type="evidence" value="ECO:0007669"/>
    <property type="project" value="InterPro"/>
</dbReference>
<dbReference type="GO" id="GO:0006508">
    <property type="term" value="P:proteolysis"/>
    <property type="evidence" value="ECO:0007669"/>
    <property type="project" value="UniProtKB-KW"/>
</dbReference>
<dbReference type="InterPro" id="IPR001394">
    <property type="entry name" value="Peptidase_C19_UCH"/>
</dbReference>
<keyword evidence="8" id="KW-1185">Reference proteome</keyword>
<evidence type="ECO:0000256" key="4">
    <source>
        <dbReference type="SAM" id="MobiDB-lite"/>
    </source>
</evidence>
<dbReference type="Pfam" id="PF00581">
    <property type="entry name" value="Rhodanese"/>
    <property type="match status" value="1"/>
</dbReference>
<keyword evidence="3 7" id="KW-0378">Hydrolase</keyword>
<dbReference type="EC" id="3.4.19.12" evidence="3"/>
<dbReference type="PROSITE" id="PS00973">
    <property type="entry name" value="USP_2"/>
    <property type="match status" value="1"/>
</dbReference>
<dbReference type="Proteomes" id="UP001054945">
    <property type="component" value="Unassembled WGS sequence"/>
</dbReference>
<feature type="compositionally biased region" description="Polar residues" evidence="4">
    <location>
        <begin position="271"/>
        <end position="285"/>
    </location>
</feature>
<keyword evidence="3" id="KW-0788">Thiol protease</keyword>
<dbReference type="InterPro" id="IPR036873">
    <property type="entry name" value="Rhodanese-like_dom_sf"/>
</dbReference>
<comment type="catalytic activity">
    <reaction evidence="1 3">
        <text>Thiol-dependent hydrolysis of ester, thioester, amide, peptide and isopeptide bonds formed by the C-terminal Gly of ubiquitin (a 76-residue protein attached to proteins as an intracellular targeting signal).</text>
        <dbReference type="EC" id="3.4.19.12"/>
    </reaction>
</comment>
<gene>
    <name evidence="7" type="primary">Usp8</name>
    <name evidence="7" type="ORF">CEXT_682391</name>
</gene>
<keyword evidence="3" id="KW-0645">Protease</keyword>
<feature type="compositionally biased region" description="Polar residues" evidence="4">
    <location>
        <begin position="311"/>
        <end position="359"/>
    </location>
</feature>
<dbReference type="InterPro" id="IPR001763">
    <property type="entry name" value="Rhodanese-like_dom"/>
</dbReference>
<keyword evidence="3" id="KW-0833">Ubl conjugation pathway</keyword>
<comment type="similarity">
    <text evidence="2 3">Belongs to the peptidase C19 family.</text>
</comment>
<dbReference type="CDD" id="cd02674">
    <property type="entry name" value="Peptidase_C19R"/>
    <property type="match status" value="1"/>
</dbReference>
<dbReference type="InterPro" id="IPR018200">
    <property type="entry name" value="USP_CS"/>
</dbReference>
<dbReference type="InterPro" id="IPR050185">
    <property type="entry name" value="Ub_carboxyl-term_hydrolase"/>
</dbReference>
<evidence type="ECO:0000259" key="6">
    <source>
        <dbReference type="PROSITE" id="PS50235"/>
    </source>
</evidence>
<feature type="compositionally biased region" description="Basic and acidic residues" evidence="4">
    <location>
        <begin position="289"/>
        <end position="310"/>
    </location>
</feature>
<evidence type="ECO:0000256" key="1">
    <source>
        <dbReference type="ARBA" id="ARBA00000707"/>
    </source>
</evidence>
<feature type="domain" description="USP" evidence="6">
    <location>
        <begin position="606"/>
        <end position="928"/>
    </location>
</feature>
<comment type="caution">
    <text evidence="7">The sequence shown here is derived from an EMBL/GenBank/DDBJ whole genome shotgun (WGS) entry which is preliminary data.</text>
</comment>
<proteinExistence type="inferred from homology"/>
<dbReference type="GO" id="GO:0004843">
    <property type="term" value="F:cysteine-type deubiquitinase activity"/>
    <property type="evidence" value="ECO:0007669"/>
    <property type="project" value="UniProtKB-UniRule"/>
</dbReference>
<dbReference type="SUPFAM" id="SSF54001">
    <property type="entry name" value="Cysteine proteinases"/>
    <property type="match status" value="1"/>
</dbReference>
<sequence>MSRNANTAIVKAEELKASLLKRYSILEEINCLAENKKNDIITSRQNNKTGGDKVPRKTLDKVTPDKELPRVEDIVEYSISSSKLFSILPQSNVILMDTRPPNDFAESHIKLGQCINIPQHLLVPGTTAMKLEGDLPPESLGKWYKRGEADYVILIDWDSKDETSHSLHIESLKQAMSKWDQKCTLKKPPMILQGGYRDWMLKYPQYTTQALNFNSMGDFKSQTPTVIADVSGVEYPSLDEPDRINSANKEDFNSPGMLFKKSTVPPAIPNGSITPSTLNARNSMSAPIIDRKSKPTIDRSTKTSIGERKNLTISTSNQNFTADKNSPSGIQSSSKINSADKTNSMSNAEKELTNSLNEESSLAKENLELAQQQLTKEQEFEKLRLRKELAAEESLRSEIQKREEFLSESLKKLEIASQEKERVYLKIKEENLKLIKLLDESNSKNKENKELQKKKLEEITQTENKQKKMQEYVEKLREERKKKELLGKKKADLAKTDVIPREVVSANTGLKRNLPDQNSQGSEYTVPLSRQSSADGSGRGLVRSHSSPNIAQMVNQEENTQRKIPVVDRSLKPKPAISSHQVNELNRARLRNLNPVYGNCPVRPATGLRNLGNTCFMNSIIQCLSNTIPLADYFTSSQYMEDINRDNKSGTGGEVAEEFAVVIRALWMGQYKSFYPKDFKNTVSRCLAVLIGNEQQDSHEFFVVLLEKLNADLNRRAVRNVPKLESCNDENAFWVHYKSYNASKISDVFEGLLKSTLMCMTCRTTSDSYEVFSCLSLPILSNRCSLSNCLDNFLKSEKISGEAAWDCPKCKTKKEAEKRLRISRVPEVLVVQLKRFSYEGLWRRKLQTTVDFDFYFDVPYEKNTETKFRKYSLYGIVNHFGTLEGGHYTAFCNTSSDKWFKYDDHEVSEISPGNVRTSAAYMLFYRSTEVHSNL</sequence>
<dbReference type="Gene3D" id="3.40.250.10">
    <property type="entry name" value="Rhodanese-like domain"/>
    <property type="match status" value="1"/>
</dbReference>
<dbReference type="Pfam" id="PF00443">
    <property type="entry name" value="UCH"/>
    <property type="match status" value="1"/>
</dbReference>